<feature type="compositionally biased region" description="Low complexity" evidence="1">
    <location>
        <begin position="11"/>
        <end position="20"/>
    </location>
</feature>
<feature type="region of interest" description="Disordered" evidence="1">
    <location>
        <begin position="1"/>
        <end position="23"/>
    </location>
</feature>
<feature type="compositionally biased region" description="Low complexity" evidence="1">
    <location>
        <begin position="74"/>
        <end position="85"/>
    </location>
</feature>
<dbReference type="EMBL" id="LMWU01000062">
    <property type="protein sequence ID" value="KUN58273.1"/>
    <property type="molecule type" value="Genomic_DNA"/>
</dbReference>
<comment type="caution">
    <text evidence="3">The sequence shown here is derived from an EMBL/GenBank/DDBJ whole genome shotgun (WGS) entry which is preliminary data.</text>
</comment>
<evidence type="ECO:0000313" key="4">
    <source>
        <dbReference type="Proteomes" id="UP000053669"/>
    </source>
</evidence>
<feature type="region of interest" description="Disordered" evidence="1">
    <location>
        <begin position="196"/>
        <end position="216"/>
    </location>
</feature>
<gene>
    <name evidence="3" type="ORF">AQJ46_43530</name>
</gene>
<feature type="compositionally biased region" description="Polar residues" evidence="1">
    <location>
        <begin position="201"/>
        <end position="212"/>
    </location>
</feature>
<dbReference type="RefSeq" id="WP_059210887.1">
    <property type="nucleotide sequence ID" value="NZ_KQ948676.1"/>
</dbReference>
<organism evidence="3 4">
    <name type="scientific">Streptomyces canus</name>
    <dbReference type="NCBI Taxonomy" id="58343"/>
    <lineage>
        <taxon>Bacteria</taxon>
        <taxon>Bacillati</taxon>
        <taxon>Actinomycetota</taxon>
        <taxon>Actinomycetes</taxon>
        <taxon>Kitasatosporales</taxon>
        <taxon>Streptomycetaceae</taxon>
        <taxon>Streptomyces</taxon>
        <taxon>Streptomyces aurantiacus group</taxon>
    </lineage>
</organism>
<accession>A0A117QWQ7</accession>
<evidence type="ECO:0000313" key="3">
    <source>
        <dbReference type="EMBL" id="KUN58273.1"/>
    </source>
</evidence>
<protein>
    <recommendedName>
        <fullName evidence="5">Secreted protein</fullName>
    </recommendedName>
</protein>
<sequence length="306" mass="32503">MYRNEIQYGSTTTDNTTPRPTARRVRTRAAAIALVSLLAAGGAACAAPAEQSGSPGTPAKQSDTKGGTKDNGGDDTAAAGTPAAALGGDSNIVALAGNYGSDTCRKGYVWREARPTDHVCVDPRVRDQARNDNAQADAHRSPGNGGNGPDACATGYVWRDAYPGDLVCADPRVREQARIDNAQADDRRVSTRVWKSRWYPGSQSNGDTGTSRSDQDIPRIQLNGDHYNLGQVRLVIRRNSDNRVLWSGTVNATRHAGFAGGSFGKRTNLTDCSAYGRPVNGHAQAYDVISNRWSARLPVSVGCATL</sequence>
<evidence type="ECO:0008006" key="5">
    <source>
        <dbReference type="Google" id="ProtNLM"/>
    </source>
</evidence>
<dbReference type="AlphaFoldDB" id="A0A117QWQ7"/>
<keyword evidence="2" id="KW-0732">Signal</keyword>
<feature type="signal peptide" evidence="2">
    <location>
        <begin position="1"/>
        <end position="46"/>
    </location>
</feature>
<dbReference type="Proteomes" id="UP000053669">
    <property type="component" value="Unassembled WGS sequence"/>
</dbReference>
<name>A0A117QWQ7_9ACTN</name>
<evidence type="ECO:0000256" key="1">
    <source>
        <dbReference type="SAM" id="MobiDB-lite"/>
    </source>
</evidence>
<feature type="compositionally biased region" description="Basic and acidic residues" evidence="1">
    <location>
        <begin position="62"/>
        <end position="72"/>
    </location>
</feature>
<reference evidence="3 4" key="1">
    <citation type="submission" date="2015-10" db="EMBL/GenBank/DDBJ databases">
        <title>Draft genome sequence of Streptomyces canus DSM 40017, type strain for the species Streptomyces canus.</title>
        <authorList>
            <person name="Ruckert C."/>
            <person name="Winkler A."/>
            <person name="Kalinowski J."/>
            <person name="Kampfer P."/>
            <person name="Glaeser S."/>
        </authorList>
    </citation>
    <scope>NUCLEOTIDE SEQUENCE [LARGE SCALE GENOMIC DNA]</scope>
    <source>
        <strain evidence="3 4">DSM 40017</strain>
    </source>
</reference>
<proteinExistence type="predicted"/>
<feature type="region of interest" description="Disordered" evidence="1">
    <location>
        <begin position="47"/>
        <end position="85"/>
    </location>
</feature>
<dbReference type="STRING" id="58343.AQJ46_43530"/>
<feature type="chain" id="PRO_5007154836" description="Secreted protein" evidence="2">
    <location>
        <begin position="47"/>
        <end position="306"/>
    </location>
</feature>
<evidence type="ECO:0000256" key="2">
    <source>
        <dbReference type="SAM" id="SignalP"/>
    </source>
</evidence>